<dbReference type="FunFam" id="3.50.30.80:FF:000001">
    <property type="entry name" value="Dihydroxy-acid dehydratase"/>
    <property type="match status" value="1"/>
</dbReference>
<dbReference type="Pfam" id="PF24877">
    <property type="entry name" value="ILV_EDD_C"/>
    <property type="match status" value="1"/>
</dbReference>
<dbReference type="GO" id="GO:0051536">
    <property type="term" value="F:iron-sulfur cluster binding"/>
    <property type="evidence" value="ECO:0007669"/>
    <property type="project" value="UniProtKB-KW"/>
</dbReference>
<dbReference type="NCBIfam" id="NF004784">
    <property type="entry name" value="PRK06131.1"/>
    <property type="match status" value="1"/>
</dbReference>
<dbReference type="Pfam" id="PF00920">
    <property type="entry name" value="ILVD_EDD_N"/>
    <property type="match status" value="1"/>
</dbReference>
<feature type="domain" description="Dihydroxy-acid/6-phosphogluconate dehydratase N-terminal" evidence="6">
    <location>
        <begin position="50"/>
        <end position="359"/>
    </location>
</feature>
<dbReference type="EC" id="4.2.1.9" evidence="8"/>
<evidence type="ECO:0000256" key="2">
    <source>
        <dbReference type="ARBA" id="ARBA00022723"/>
    </source>
</evidence>
<dbReference type="SUPFAM" id="SSF143975">
    <property type="entry name" value="IlvD/EDD N-terminal domain-like"/>
    <property type="match status" value="1"/>
</dbReference>
<name>A0A7X0MYY5_9GAMM</name>
<keyword evidence="3" id="KW-0408">Iron</keyword>
<dbReference type="GO" id="GO:0004160">
    <property type="term" value="F:dihydroxy-acid dehydratase activity"/>
    <property type="evidence" value="ECO:0007669"/>
    <property type="project" value="UniProtKB-EC"/>
</dbReference>
<evidence type="ECO:0000313" key="9">
    <source>
        <dbReference type="Proteomes" id="UP000528457"/>
    </source>
</evidence>
<sequence>MYKVTRKAMGDHKDKALRSHHSYGKLDKDGFIHRSWMKSQGYPDDAFDGRPVIGICNTWSEITPCNSHLRDIAEYVKRGVWEAGGLPLEFPAMSLGETQMRPTAMLFRNLLAMEVEESIRGNPIDGVVLLGGCDKTTPGQLMGAASVDLPTLVISSGPMLNGKFRGEDIGSGTDVWKFSEAVRAGRMSMDQFIAAENGMSRSPGTCMTMGSASTFACLMEAMGMSLPGNATFPGVAAARRSMSHHSGRVIVDMVKKDRRLSTILDRKSFENAIRIHAAIGGSTNSVIHLQALAGRLGVELNLQDFDELSRDVPLLVDIQPSGQYLMEDFNYAGGVPALINDLQDILHLDANTITGEPLGTDLEKNECFNREVIRTRDNPVKPVSGTWKLSGNLCPGGAVIKPNAASPELLNHTGKAVVFENIEDFKARIDDPDLDVDKNSILVLKGCGPKGYPGMPEVGNMPLPAKLLEQGVEDMVRISDARMSGTAFGTVILHVSPESEAGGPLALVKNGDIIEFKGDQRSLNLMVSDEELAKRAESFAPQEAGKYTRGYYKLYIDHVQQADQGADLDFLVGSSGSIVERESH</sequence>
<accession>A0A7X0MYY5</accession>
<organism evidence="8 9">
    <name type="scientific">Pseudoteredinibacter isoporae</name>
    <dbReference type="NCBI Taxonomy" id="570281"/>
    <lineage>
        <taxon>Bacteria</taxon>
        <taxon>Pseudomonadati</taxon>
        <taxon>Pseudomonadota</taxon>
        <taxon>Gammaproteobacteria</taxon>
        <taxon>Cellvibrionales</taxon>
        <taxon>Cellvibrionaceae</taxon>
        <taxon>Pseudoteredinibacter</taxon>
    </lineage>
</organism>
<dbReference type="InterPro" id="IPR000581">
    <property type="entry name" value="ILV_EDD_N"/>
</dbReference>
<dbReference type="Gene3D" id="3.50.30.80">
    <property type="entry name" value="IlvD/EDD C-terminal domain-like"/>
    <property type="match status" value="1"/>
</dbReference>
<dbReference type="NCBIfam" id="NF009560">
    <property type="entry name" value="PRK13017.1"/>
    <property type="match status" value="1"/>
</dbReference>
<protein>
    <submittedName>
        <fullName evidence="8">Dihydroxy-acid dehydratase</fullName>
        <ecNumber evidence="8">4.2.1.9</ecNumber>
    </submittedName>
</protein>
<evidence type="ECO:0000259" key="6">
    <source>
        <dbReference type="Pfam" id="PF00920"/>
    </source>
</evidence>
<dbReference type="AlphaFoldDB" id="A0A7X0MYY5"/>
<evidence type="ECO:0000256" key="3">
    <source>
        <dbReference type="ARBA" id="ARBA00023004"/>
    </source>
</evidence>
<dbReference type="PANTHER" id="PTHR43183">
    <property type="entry name" value="HYPOTHETICAL DIHYDROXYACID DEHYDRATASE (EUROFUNG)-RELATED"/>
    <property type="match status" value="1"/>
</dbReference>
<dbReference type="RefSeq" id="WP_243749500.1">
    <property type="nucleotide sequence ID" value="NZ_JAAONY010000002.1"/>
</dbReference>
<reference evidence="8 9" key="1">
    <citation type="submission" date="2020-08" db="EMBL/GenBank/DDBJ databases">
        <title>Genomic Encyclopedia of Type Strains, Phase IV (KMG-IV): sequencing the most valuable type-strain genomes for metagenomic binning, comparative biology and taxonomic classification.</title>
        <authorList>
            <person name="Goeker M."/>
        </authorList>
    </citation>
    <scope>NUCLEOTIDE SEQUENCE [LARGE SCALE GENOMIC DNA]</scope>
    <source>
        <strain evidence="8 9">DSM 22368</strain>
    </source>
</reference>
<keyword evidence="4" id="KW-0411">Iron-sulfur</keyword>
<dbReference type="EMBL" id="JACHHT010000002">
    <property type="protein sequence ID" value="MBB6522572.1"/>
    <property type="molecule type" value="Genomic_DNA"/>
</dbReference>
<dbReference type="GO" id="GO:0046872">
    <property type="term" value="F:metal ion binding"/>
    <property type="evidence" value="ECO:0007669"/>
    <property type="project" value="UniProtKB-KW"/>
</dbReference>
<dbReference type="InterPro" id="IPR037237">
    <property type="entry name" value="IlvD/EDD_N"/>
</dbReference>
<evidence type="ECO:0000313" key="8">
    <source>
        <dbReference type="EMBL" id="MBB6522572.1"/>
    </source>
</evidence>
<evidence type="ECO:0000256" key="1">
    <source>
        <dbReference type="ARBA" id="ARBA00006486"/>
    </source>
</evidence>
<gene>
    <name evidence="8" type="ORF">HNR48_002857</name>
</gene>
<evidence type="ECO:0000259" key="7">
    <source>
        <dbReference type="Pfam" id="PF24877"/>
    </source>
</evidence>
<dbReference type="InterPro" id="IPR052352">
    <property type="entry name" value="Sugar_Degrad_Dehydratases"/>
</dbReference>
<dbReference type="InParanoid" id="A0A7X0MYY5"/>
<feature type="domain" description="Dihydroxy-acid/6-phosphogluconate dehydratase C-terminal" evidence="7">
    <location>
        <begin position="371"/>
        <end position="566"/>
    </location>
</feature>
<proteinExistence type="inferred from homology"/>
<keyword evidence="2" id="KW-0479">Metal-binding</keyword>
<dbReference type="Proteomes" id="UP000528457">
    <property type="component" value="Unassembled WGS sequence"/>
</dbReference>
<keyword evidence="9" id="KW-1185">Reference proteome</keyword>
<comment type="similarity">
    <text evidence="1">Belongs to the IlvD/Edd family.</text>
</comment>
<keyword evidence="5 8" id="KW-0456">Lyase</keyword>
<evidence type="ECO:0000256" key="4">
    <source>
        <dbReference type="ARBA" id="ARBA00023014"/>
    </source>
</evidence>
<dbReference type="InterPro" id="IPR020558">
    <property type="entry name" value="DiOHA_6PGluconate_deHydtase_CS"/>
</dbReference>
<dbReference type="PROSITE" id="PS00886">
    <property type="entry name" value="ILVD_EDD_1"/>
    <property type="match status" value="1"/>
</dbReference>
<evidence type="ECO:0000256" key="5">
    <source>
        <dbReference type="ARBA" id="ARBA00023239"/>
    </source>
</evidence>
<dbReference type="PANTHER" id="PTHR43183:SF1">
    <property type="entry name" value="HYPOTHETICAL DIHYDROXY-ACID DEHYDRATASE (EUROFUNG)-RELATED"/>
    <property type="match status" value="1"/>
</dbReference>
<dbReference type="InterPro" id="IPR042096">
    <property type="entry name" value="Dihydro-acid_dehy_C"/>
</dbReference>
<comment type="caution">
    <text evidence="8">The sequence shown here is derived from an EMBL/GenBank/DDBJ whole genome shotgun (WGS) entry which is preliminary data.</text>
</comment>
<dbReference type="SUPFAM" id="SSF52016">
    <property type="entry name" value="LeuD/IlvD-like"/>
    <property type="match status" value="1"/>
</dbReference>
<dbReference type="InterPro" id="IPR056740">
    <property type="entry name" value="ILV_EDD_C"/>
</dbReference>